<evidence type="ECO:0000313" key="4">
    <source>
        <dbReference type="Proteomes" id="UP000243459"/>
    </source>
</evidence>
<evidence type="ECO:0000313" key="3">
    <source>
        <dbReference type="EMBL" id="ONK74767.1"/>
    </source>
</evidence>
<protein>
    <recommendedName>
        <fullName evidence="2">Ubiquitin-like domain-containing protein</fullName>
    </recommendedName>
</protein>
<keyword evidence="1" id="KW-0732">Signal</keyword>
<dbReference type="CDD" id="cd17039">
    <property type="entry name" value="Ubl_ubiquitin_like"/>
    <property type="match status" value="1"/>
</dbReference>
<dbReference type="GO" id="GO:0043161">
    <property type="term" value="P:proteasome-mediated ubiquitin-dependent protein catabolic process"/>
    <property type="evidence" value="ECO:0007669"/>
    <property type="project" value="TreeGrafter"/>
</dbReference>
<dbReference type="Pfam" id="PF00240">
    <property type="entry name" value="ubiquitin"/>
    <property type="match status" value="1"/>
</dbReference>
<dbReference type="Gene3D" id="3.10.20.90">
    <property type="entry name" value="Phosphatidylinositol 3-kinase Catalytic Subunit, Chain A, domain 1"/>
    <property type="match status" value="1"/>
</dbReference>
<dbReference type="GO" id="GO:0070628">
    <property type="term" value="F:proteasome binding"/>
    <property type="evidence" value="ECO:0007669"/>
    <property type="project" value="TreeGrafter"/>
</dbReference>
<name>A0A5P1FBI8_ASPOF</name>
<accession>A0A5P1FBI8</accession>
<sequence length="143" mass="16652">MKNLFLLTFATFYYIVLTNQPKSNYQDLTSEARYLHAQLKPAALEMKVGVEILSGRFFYIEVDDNATVENLKREIASKEKFQEQRLILVHKTGRVIRDHRRSLVESGVCDGSIVYLFFSSAGGGERKWLTYFEDFVTFMLKYT</sequence>
<dbReference type="AlphaFoldDB" id="A0A5P1FBI8"/>
<keyword evidence="4" id="KW-1185">Reference proteome</keyword>
<evidence type="ECO:0000259" key="2">
    <source>
        <dbReference type="PROSITE" id="PS50053"/>
    </source>
</evidence>
<organism evidence="3 4">
    <name type="scientific">Asparagus officinalis</name>
    <name type="common">Garden asparagus</name>
    <dbReference type="NCBI Taxonomy" id="4686"/>
    <lineage>
        <taxon>Eukaryota</taxon>
        <taxon>Viridiplantae</taxon>
        <taxon>Streptophyta</taxon>
        <taxon>Embryophyta</taxon>
        <taxon>Tracheophyta</taxon>
        <taxon>Spermatophyta</taxon>
        <taxon>Magnoliopsida</taxon>
        <taxon>Liliopsida</taxon>
        <taxon>Asparagales</taxon>
        <taxon>Asparagaceae</taxon>
        <taxon>Asparagoideae</taxon>
        <taxon>Asparagus</taxon>
    </lineage>
</organism>
<dbReference type="EMBL" id="CM007383">
    <property type="protein sequence ID" value="ONK74767.1"/>
    <property type="molecule type" value="Genomic_DNA"/>
</dbReference>
<dbReference type="GO" id="GO:0005654">
    <property type="term" value="C:nucleoplasm"/>
    <property type="evidence" value="ECO:0007669"/>
    <property type="project" value="TreeGrafter"/>
</dbReference>
<dbReference type="Proteomes" id="UP000243459">
    <property type="component" value="Chromosome 3"/>
</dbReference>
<dbReference type="GO" id="GO:0005829">
    <property type="term" value="C:cytosol"/>
    <property type="evidence" value="ECO:0007669"/>
    <property type="project" value="TreeGrafter"/>
</dbReference>
<proteinExistence type="predicted"/>
<feature type="signal peptide" evidence="1">
    <location>
        <begin position="1"/>
        <end position="18"/>
    </location>
</feature>
<dbReference type="SUPFAM" id="SSF54236">
    <property type="entry name" value="Ubiquitin-like"/>
    <property type="match status" value="1"/>
</dbReference>
<dbReference type="InterPro" id="IPR000626">
    <property type="entry name" value="Ubiquitin-like_dom"/>
</dbReference>
<dbReference type="InterPro" id="IPR029071">
    <property type="entry name" value="Ubiquitin-like_domsf"/>
</dbReference>
<dbReference type="PANTHER" id="PTHR10621">
    <property type="entry name" value="UV EXCISION REPAIR PROTEIN RAD23"/>
    <property type="match status" value="1"/>
</dbReference>
<feature type="chain" id="PRO_5024272702" description="Ubiquitin-like domain-containing protein" evidence="1">
    <location>
        <begin position="19"/>
        <end position="143"/>
    </location>
</feature>
<dbReference type="Gramene" id="ONK74767">
    <property type="protein sequence ID" value="ONK74767"/>
    <property type="gene ID" value="A4U43_C03F9940"/>
</dbReference>
<dbReference type="GO" id="GO:0031593">
    <property type="term" value="F:polyubiquitin modification-dependent protein binding"/>
    <property type="evidence" value="ECO:0007669"/>
    <property type="project" value="TreeGrafter"/>
</dbReference>
<feature type="domain" description="Ubiquitin-like" evidence="2">
    <location>
        <begin position="46"/>
        <end position="123"/>
    </location>
</feature>
<dbReference type="PANTHER" id="PTHR10621:SF61">
    <property type="entry name" value="UBIQUITIN FAMILY PROTEIN"/>
    <property type="match status" value="1"/>
</dbReference>
<dbReference type="GO" id="GO:0043130">
    <property type="term" value="F:ubiquitin binding"/>
    <property type="evidence" value="ECO:0007669"/>
    <property type="project" value="TreeGrafter"/>
</dbReference>
<dbReference type="PROSITE" id="PS50053">
    <property type="entry name" value="UBIQUITIN_2"/>
    <property type="match status" value="1"/>
</dbReference>
<evidence type="ECO:0000256" key="1">
    <source>
        <dbReference type="SAM" id="SignalP"/>
    </source>
</evidence>
<gene>
    <name evidence="3" type="ORF">A4U43_C03F9940</name>
</gene>
<reference evidence="4" key="1">
    <citation type="journal article" date="2017" name="Nat. Commun.">
        <title>The asparagus genome sheds light on the origin and evolution of a young Y chromosome.</title>
        <authorList>
            <person name="Harkess A."/>
            <person name="Zhou J."/>
            <person name="Xu C."/>
            <person name="Bowers J.E."/>
            <person name="Van der Hulst R."/>
            <person name="Ayyampalayam S."/>
            <person name="Mercati F."/>
            <person name="Riccardi P."/>
            <person name="McKain M.R."/>
            <person name="Kakrana A."/>
            <person name="Tang H."/>
            <person name="Ray J."/>
            <person name="Groenendijk J."/>
            <person name="Arikit S."/>
            <person name="Mathioni S.M."/>
            <person name="Nakano M."/>
            <person name="Shan H."/>
            <person name="Telgmann-Rauber A."/>
            <person name="Kanno A."/>
            <person name="Yue Z."/>
            <person name="Chen H."/>
            <person name="Li W."/>
            <person name="Chen Y."/>
            <person name="Xu X."/>
            <person name="Zhang Y."/>
            <person name="Luo S."/>
            <person name="Chen H."/>
            <person name="Gao J."/>
            <person name="Mao Z."/>
            <person name="Pires J.C."/>
            <person name="Luo M."/>
            <person name="Kudrna D."/>
            <person name="Wing R.A."/>
            <person name="Meyers B.C."/>
            <person name="Yi K."/>
            <person name="Kong H."/>
            <person name="Lavrijsen P."/>
            <person name="Sunseri F."/>
            <person name="Falavigna A."/>
            <person name="Ye Y."/>
            <person name="Leebens-Mack J.H."/>
            <person name="Chen G."/>
        </authorList>
    </citation>
    <scope>NUCLEOTIDE SEQUENCE [LARGE SCALE GENOMIC DNA]</scope>
    <source>
        <strain evidence="4">cv. DH0086</strain>
    </source>
</reference>